<evidence type="ECO:0000256" key="3">
    <source>
        <dbReference type="ARBA" id="ARBA00023163"/>
    </source>
</evidence>
<keyword evidence="2" id="KW-0238">DNA-binding</keyword>
<dbReference type="CDD" id="cd06529">
    <property type="entry name" value="S24_LexA-like"/>
    <property type="match status" value="1"/>
</dbReference>
<dbReference type="Proteomes" id="UP000441399">
    <property type="component" value="Unassembled WGS sequence"/>
</dbReference>
<dbReference type="CDD" id="cd00093">
    <property type="entry name" value="HTH_XRE"/>
    <property type="match status" value="1"/>
</dbReference>
<dbReference type="PANTHER" id="PTHR40661">
    <property type="match status" value="1"/>
</dbReference>
<dbReference type="Gene3D" id="1.10.260.40">
    <property type="entry name" value="lambda repressor-like DNA-binding domains"/>
    <property type="match status" value="1"/>
</dbReference>
<accession>A0A5S9QV79</accession>
<feature type="domain" description="HTH cro/C1-type" evidence="4">
    <location>
        <begin position="29"/>
        <end position="71"/>
    </location>
</feature>
<dbReference type="AlphaFoldDB" id="A0A5S9QV79"/>
<evidence type="ECO:0000313" key="5">
    <source>
        <dbReference type="EMBL" id="CAA0097801.1"/>
    </source>
</evidence>
<dbReference type="PANTHER" id="PTHR40661:SF3">
    <property type="entry name" value="FELS-1 PROPHAGE TRANSCRIPTIONAL REGULATOR"/>
    <property type="match status" value="1"/>
</dbReference>
<reference evidence="6 7" key="1">
    <citation type="submission" date="2019-11" db="EMBL/GenBank/DDBJ databases">
        <authorList>
            <person name="Holert J."/>
        </authorList>
    </citation>
    <scope>NUCLEOTIDE SEQUENCE [LARGE SCALE GENOMIC DNA]</scope>
    <source>
        <strain evidence="6">SB11_3</strain>
    </source>
</reference>
<dbReference type="InterPro" id="IPR015927">
    <property type="entry name" value="Peptidase_S24_S26A/B/C"/>
</dbReference>
<evidence type="ECO:0000259" key="4">
    <source>
        <dbReference type="PROSITE" id="PS50943"/>
    </source>
</evidence>
<dbReference type="Gene3D" id="2.10.109.10">
    <property type="entry name" value="Umud Fragment, subunit A"/>
    <property type="match status" value="1"/>
</dbReference>
<evidence type="ECO:0000313" key="7">
    <source>
        <dbReference type="Proteomes" id="UP000441399"/>
    </source>
</evidence>
<dbReference type="InterPro" id="IPR039418">
    <property type="entry name" value="LexA-like"/>
</dbReference>
<evidence type="ECO:0000313" key="6">
    <source>
        <dbReference type="EMBL" id="CAA0122917.1"/>
    </source>
</evidence>
<dbReference type="Pfam" id="PF01381">
    <property type="entry name" value="HTH_3"/>
    <property type="match status" value="1"/>
</dbReference>
<dbReference type="SMART" id="SM00530">
    <property type="entry name" value="HTH_XRE"/>
    <property type="match status" value="1"/>
</dbReference>
<keyword evidence="1" id="KW-0805">Transcription regulation</keyword>
<dbReference type="InterPro" id="IPR036286">
    <property type="entry name" value="LexA/Signal_pep-like_sf"/>
</dbReference>
<keyword evidence="7" id="KW-1185">Reference proteome</keyword>
<organism evidence="6 7">
    <name type="scientific">BD1-7 clade bacterium</name>
    <dbReference type="NCBI Taxonomy" id="2029982"/>
    <lineage>
        <taxon>Bacteria</taxon>
        <taxon>Pseudomonadati</taxon>
        <taxon>Pseudomonadota</taxon>
        <taxon>Gammaproteobacteria</taxon>
        <taxon>Cellvibrionales</taxon>
        <taxon>Spongiibacteraceae</taxon>
        <taxon>BD1-7 clade</taxon>
    </lineage>
</organism>
<gene>
    <name evidence="6" type="ORF">OPDIPICF_02725</name>
    <name evidence="5" type="ORF">OPDIPICF_04145</name>
</gene>
<dbReference type="EMBL" id="CACSIO010000004">
    <property type="protein sequence ID" value="CAA0097801.1"/>
    <property type="molecule type" value="Genomic_DNA"/>
</dbReference>
<dbReference type="Pfam" id="PF00717">
    <property type="entry name" value="Peptidase_S24"/>
    <property type="match status" value="1"/>
</dbReference>
<dbReference type="InterPro" id="IPR010982">
    <property type="entry name" value="Lambda_DNA-bd_dom_sf"/>
</dbReference>
<protein>
    <submittedName>
        <fullName evidence="6">Putative HTH-type transcriptional regulator</fullName>
    </submittedName>
</protein>
<name>A0A5S9QV79_9GAMM</name>
<dbReference type="InterPro" id="IPR001387">
    <property type="entry name" value="Cro/C1-type_HTH"/>
</dbReference>
<evidence type="ECO:0000256" key="2">
    <source>
        <dbReference type="ARBA" id="ARBA00023125"/>
    </source>
</evidence>
<dbReference type="GO" id="GO:0003677">
    <property type="term" value="F:DNA binding"/>
    <property type="evidence" value="ECO:0007669"/>
    <property type="project" value="UniProtKB-KW"/>
</dbReference>
<dbReference type="EMBL" id="CACSIO010000045">
    <property type="protein sequence ID" value="CAA0122917.1"/>
    <property type="molecule type" value="Genomic_DNA"/>
</dbReference>
<dbReference type="SUPFAM" id="SSF51306">
    <property type="entry name" value="LexA/Signal peptidase"/>
    <property type="match status" value="1"/>
</dbReference>
<sequence>MYDEDKVDIRENGISTRINEIASAVGGKKQLAKMTGVSESQLHRYVSDDHDLKLTVLLAMAEAGGVNLLWLATGEGPRSMDDSGVVAVPKDELAEFALIPGYDIQVSAGHGAFPDSEQPTRRLAFRHRWLKFRGLSENDLVLVYASGDSMEPTISNNNTLMVDTSDTKLLDGSVYVIRHDGHLLVKRTQYAPGQGVWLISDNKQYEKLLVNIDETPDMEVVGRVVWIGRDM</sequence>
<keyword evidence="3" id="KW-0804">Transcription</keyword>
<dbReference type="SUPFAM" id="SSF47413">
    <property type="entry name" value="lambda repressor-like DNA-binding domains"/>
    <property type="match status" value="1"/>
</dbReference>
<proteinExistence type="predicted"/>
<evidence type="ECO:0000256" key="1">
    <source>
        <dbReference type="ARBA" id="ARBA00023015"/>
    </source>
</evidence>
<dbReference type="PROSITE" id="PS50943">
    <property type="entry name" value="HTH_CROC1"/>
    <property type="match status" value="1"/>
</dbReference>